<dbReference type="EMBL" id="QKOE01000006">
    <property type="protein sequence ID" value="PZA16534.1"/>
    <property type="molecule type" value="Genomic_DNA"/>
</dbReference>
<protein>
    <recommendedName>
        <fullName evidence="4">Lipoprotein</fullName>
    </recommendedName>
</protein>
<comment type="caution">
    <text evidence="2">The sequence shown here is derived from an EMBL/GenBank/DDBJ whole genome shotgun (WGS) entry which is preliminary data.</text>
</comment>
<dbReference type="AlphaFoldDB" id="A0A323UVM9"/>
<feature type="signal peptide" evidence="1">
    <location>
        <begin position="1"/>
        <end position="24"/>
    </location>
</feature>
<organism evidence="2 3">
    <name type="scientific">Parazoarcus communis SWub3 = DSM 12120</name>
    <dbReference type="NCBI Taxonomy" id="1121029"/>
    <lineage>
        <taxon>Bacteria</taxon>
        <taxon>Pseudomonadati</taxon>
        <taxon>Pseudomonadota</taxon>
        <taxon>Betaproteobacteria</taxon>
        <taxon>Rhodocyclales</taxon>
        <taxon>Zoogloeaceae</taxon>
        <taxon>Parazoarcus</taxon>
    </lineage>
</organism>
<evidence type="ECO:0000313" key="3">
    <source>
        <dbReference type="Proteomes" id="UP000248259"/>
    </source>
</evidence>
<evidence type="ECO:0000313" key="2">
    <source>
        <dbReference type="EMBL" id="PZA16534.1"/>
    </source>
</evidence>
<gene>
    <name evidence="2" type="ORF">DNK49_10400</name>
</gene>
<proteinExistence type="predicted"/>
<reference evidence="2 3" key="1">
    <citation type="submission" date="2018-06" db="EMBL/GenBank/DDBJ databases">
        <title>Azoarcus communis strain SWub3 genome.</title>
        <authorList>
            <person name="Zorraquino Salvo V."/>
            <person name="Toubiana D."/>
            <person name="Blumwald E."/>
        </authorList>
    </citation>
    <scope>NUCLEOTIDE SEQUENCE [LARGE SCALE GENOMIC DNA]</scope>
    <source>
        <strain evidence="2 3">SWub3</strain>
    </source>
</reference>
<feature type="chain" id="PRO_5016383308" description="Lipoprotein" evidence="1">
    <location>
        <begin position="25"/>
        <end position="240"/>
    </location>
</feature>
<evidence type="ECO:0000256" key="1">
    <source>
        <dbReference type="SAM" id="SignalP"/>
    </source>
</evidence>
<evidence type="ECO:0008006" key="4">
    <source>
        <dbReference type="Google" id="ProtNLM"/>
    </source>
</evidence>
<dbReference type="Proteomes" id="UP000248259">
    <property type="component" value="Unassembled WGS sequence"/>
</dbReference>
<keyword evidence="1" id="KW-0732">Signal</keyword>
<sequence>MAVTWRHVRLGVLAGLIASLLACSSPGTGPKAGRLAGFIPQHLVKSDLNRFAELHQQRIFVSLRRLAEKLYKRNPAELRKSGAGGVEQAVAEIFDTHHGWRLEALGYRRDLDALVIALHPEYRGDRVRAYVVGLASMVQTALGDREEFFLLDDLDAQHIYNAARNVEIAAWKLGSARDAAGNLLLLSNEMGAVNNLSFEREFGRVIGLLETLSDVVEEKTERSVTRVVQNLATAVFLPVY</sequence>
<dbReference type="OrthoDB" id="5866325at2"/>
<dbReference type="PROSITE" id="PS51257">
    <property type="entry name" value="PROKAR_LIPOPROTEIN"/>
    <property type="match status" value="1"/>
</dbReference>
<keyword evidence="3" id="KW-1185">Reference proteome</keyword>
<accession>A0A323UVM9</accession>
<dbReference type="RefSeq" id="WP_110524295.1">
    <property type="nucleotide sequence ID" value="NZ_QKOE01000006.1"/>
</dbReference>
<name>A0A323UVM9_9RHOO</name>